<accession>A0A947DDL5</accession>
<keyword evidence="4" id="KW-0548">Nucleotidyltransferase</keyword>
<organism evidence="11 12">
    <name type="scientific">Leptothoe spongobia TAU-MAC 1115</name>
    <dbReference type="NCBI Taxonomy" id="1967444"/>
    <lineage>
        <taxon>Bacteria</taxon>
        <taxon>Bacillati</taxon>
        <taxon>Cyanobacteriota</taxon>
        <taxon>Cyanophyceae</taxon>
        <taxon>Nodosilineales</taxon>
        <taxon>Cymatolegaceae</taxon>
        <taxon>Leptothoe</taxon>
        <taxon>Leptothoe spongobia</taxon>
    </lineage>
</organism>
<proteinExistence type="inferred from homology"/>
<evidence type="ECO:0000313" key="11">
    <source>
        <dbReference type="EMBL" id="MBT9314001.1"/>
    </source>
</evidence>
<dbReference type="GO" id="GO:0016779">
    <property type="term" value="F:nucleotidyltransferase activity"/>
    <property type="evidence" value="ECO:0007669"/>
    <property type="project" value="UniProtKB-KW"/>
</dbReference>
<dbReference type="Proteomes" id="UP000717364">
    <property type="component" value="Unassembled WGS sequence"/>
</dbReference>
<evidence type="ECO:0000256" key="2">
    <source>
        <dbReference type="ARBA" id="ARBA00022649"/>
    </source>
</evidence>
<evidence type="ECO:0000259" key="10">
    <source>
        <dbReference type="Pfam" id="PF01909"/>
    </source>
</evidence>
<dbReference type="Gene3D" id="3.30.460.10">
    <property type="entry name" value="Beta Polymerase, domain 2"/>
    <property type="match status" value="1"/>
</dbReference>
<evidence type="ECO:0000256" key="9">
    <source>
        <dbReference type="ARBA" id="ARBA00038276"/>
    </source>
</evidence>
<evidence type="ECO:0000256" key="3">
    <source>
        <dbReference type="ARBA" id="ARBA00022679"/>
    </source>
</evidence>
<reference evidence="11" key="1">
    <citation type="submission" date="2020-11" db="EMBL/GenBank/DDBJ databases">
        <authorList>
            <person name="Konstantinou D."/>
            <person name="Gkelis S."/>
            <person name="Popin R."/>
            <person name="Fewer D."/>
            <person name="Sivonen K."/>
        </authorList>
    </citation>
    <scope>NUCLEOTIDE SEQUENCE</scope>
    <source>
        <strain evidence="11">TAU-MAC 1115</strain>
    </source>
</reference>
<dbReference type="SUPFAM" id="SSF81301">
    <property type="entry name" value="Nucleotidyltransferase"/>
    <property type="match status" value="1"/>
</dbReference>
<dbReference type="Pfam" id="PF01909">
    <property type="entry name" value="NTP_transf_2"/>
    <property type="match status" value="1"/>
</dbReference>
<evidence type="ECO:0000256" key="5">
    <source>
        <dbReference type="ARBA" id="ARBA00022723"/>
    </source>
</evidence>
<dbReference type="PANTHER" id="PTHR33571:SF19">
    <property type="entry name" value="PROTEIN ADENYLYLTRANSFERASE MJ0128-RELATED"/>
    <property type="match status" value="1"/>
</dbReference>
<evidence type="ECO:0000313" key="12">
    <source>
        <dbReference type="Proteomes" id="UP000717364"/>
    </source>
</evidence>
<dbReference type="RefSeq" id="WP_215607076.1">
    <property type="nucleotide sequence ID" value="NZ_JADOES010000002.1"/>
</dbReference>
<keyword evidence="5" id="KW-0479">Metal-binding</keyword>
<evidence type="ECO:0000256" key="1">
    <source>
        <dbReference type="ARBA" id="ARBA00001946"/>
    </source>
</evidence>
<evidence type="ECO:0000256" key="4">
    <source>
        <dbReference type="ARBA" id="ARBA00022695"/>
    </source>
</evidence>
<evidence type="ECO:0000256" key="7">
    <source>
        <dbReference type="ARBA" id="ARBA00022840"/>
    </source>
</evidence>
<dbReference type="InterPro" id="IPR052038">
    <property type="entry name" value="Type-VII_TA_antitoxin"/>
</dbReference>
<protein>
    <submittedName>
        <fullName evidence="11">Nucleotidyltransferase family protein</fullName>
    </submittedName>
</protein>
<keyword evidence="3" id="KW-0808">Transferase</keyword>
<keyword evidence="2" id="KW-1277">Toxin-antitoxin system</keyword>
<dbReference type="CDD" id="cd05403">
    <property type="entry name" value="NT_KNTase_like"/>
    <property type="match status" value="1"/>
</dbReference>
<dbReference type="PANTHER" id="PTHR33571">
    <property type="entry name" value="SSL8005 PROTEIN"/>
    <property type="match status" value="1"/>
</dbReference>
<keyword evidence="7" id="KW-0067">ATP-binding</keyword>
<gene>
    <name evidence="11" type="ORF">IXB50_01005</name>
</gene>
<keyword evidence="8" id="KW-0460">Magnesium</keyword>
<reference evidence="11" key="2">
    <citation type="journal article" date="2021" name="Mar. Drugs">
        <title>Genome Reduction and Secondary Metabolism of the Marine Sponge-Associated Cyanobacterium Leptothoe.</title>
        <authorList>
            <person name="Konstantinou D."/>
            <person name="Popin R.V."/>
            <person name="Fewer D.P."/>
            <person name="Sivonen K."/>
            <person name="Gkelis S."/>
        </authorList>
    </citation>
    <scope>NUCLEOTIDE SEQUENCE</scope>
    <source>
        <strain evidence="11">TAU-MAC 1115</strain>
    </source>
</reference>
<name>A0A947DDL5_9CYAN</name>
<comment type="cofactor">
    <cofactor evidence="1">
        <name>Mg(2+)</name>
        <dbReference type="ChEBI" id="CHEBI:18420"/>
    </cofactor>
</comment>
<evidence type="ECO:0000256" key="8">
    <source>
        <dbReference type="ARBA" id="ARBA00022842"/>
    </source>
</evidence>
<dbReference type="EMBL" id="JADOES010000002">
    <property type="protein sequence ID" value="MBT9314001.1"/>
    <property type="molecule type" value="Genomic_DNA"/>
</dbReference>
<dbReference type="GO" id="GO:0046872">
    <property type="term" value="F:metal ion binding"/>
    <property type="evidence" value="ECO:0007669"/>
    <property type="project" value="UniProtKB-KW"/>
</dbReference>
<feature type="domain" description="Polymerase nucleotidyl transferase" evidence="10">
    <location>
        <begin position="12"/>
        <end position="99"/>
    </location>
</feature>
<dbReference type="InterPro" id="IPR002934">
    <property type="entry name" value="Polymerase_NTP_transf_dom"/>
</dbReference>
<keyword evidence="6" id="KW-0547">Nucleotide-binding</keyword>
<sequence>MNTLETLKIKLRDLKPKLQQDYQVTQLGLFGSYVRGEQTENSDIDILVEFAPEVSFGLVTFCTLENQLSDSLGQKVDLVMKDALKPHIGKKILEEVIYL</sequence>
<keyword evidence="12" id="KW-1185">Reference proteome</keyword>
<dbReference type="AlphaFoldDB" id="A0A947DDL5"/>
<comment type="caution">
    <text evidence="11">The sequence shown here is derived from an EMBL/GenBank/DDBJ whole genome shotgun (WGS) entry which is preliminary data.</text>
</comment>
<evidence type="ECO:0000256" key="6">
    <source>
        <dbReference type="ARBA" id="ARBA00022741"/>
    </source>
</evidence>
<dbReference type="GO" id="GO:0005524">
    <property type="term" value="F:ATP binding"/>
    <property type="evidence" value="ECO:0007669"/>
    <property type="project" value="UniProtKB-KW"/>
</dbReference>
<dbReference type="InterPro" id="IPR043519">
    <property type="entry name" value="NT_sf"/>
</dbReference>
<comment type="similarity">
    <text evidence="9">Belongs to the MntA antitoxin family.</text>
</comment>